<dbReference type="InterPro" id="IPR006575">
    <property type="entry name" value="RWD_dom"/>
</dbReference>
<evidence type="ECO:0000259" key="13">
    <source>
        <dbReference type="PROSITE" id="PS50908"/>
    </source>
</evidence>
<dbReference type="PANTHER" id="PTHR11685">
    <property type="entry name" value="RBR FAMILY RING FINGER AND IBR DOMAIN-CONTAINING"/>
    <property type="match status" value="1"/>
</dbReference>
<dbReference type="EMBL" id="VIIS01000188">
    <property type="protein sequence ID" value="KAF0312186.1"/>
    <property type="molecule type" value="Genomic_DNA"/>
</dbReference>
<evidence type="ECO:0000259" key="14">
    <source>
        <dbReference type="PROSITE" id="PS51873"/>
    </source>
</evidence>
<evidence type="ECO:0000256" key="10">
    <source>
        <dbReference type="ARBA" id="ARBA00044508"/>
    </source>
</evidence>
<evidence type="ECO:0000313" key="15">
    <source>
        <dbReference type="EMBL" id="KAF0312186.1"/>
    </source>
</evidence>
<keyword evidence="4" id="KW-0808">Transferase</keyword>
<reference evidence="15 16" key="1">
    <citation type="submission" date="2019-07" db="EMBL/GenBank/DDBJ databases">
        <title>Draft genome assembly of a fouling barnacle, Amphibalanus amphitrite (Darwin, 1854): The first reference genome for Thecostraca.</title>
        <authorList>
            <person name="Kim W."/>
        </authorList>
    </citation>
    <scope>NUCLEOTIDE SEQUENCE [LARGE SCALE GENOMIC DNA]</scope>
    <source>
        <strain evidence="15">SNU_AA5</strain>
        <tissue evidence="15">Soma without cirri and trophi</tissue>
    </source>
</reference>
<dbReference type="InterPro" id="IPR047548">
    <property type="entry name" value="Rcat_RBR_RNF14"/>
</dbReference>
<dbReference type="GO" id="GO:0008270">
    <property type="term" value="F:zinc ion binding"/>
    <property type="evidence" value="ECO:0007669"/>
    <property type="project" value="UniProtKB-KW"/>
</dbReference>
<comment type="caution">
    <text evidence="15">The sequence shown here is derived from an EMBL/GenBank/DDBJ whole genome shotgun (WGS) entry which is preliminary data.</text>
</comment>
<sequence length="495" mass="55859">MQFWEITTNMEDREQQREELLVMDSIFGHDGLFTSDDKQMSGMISVSPELQRPLLVKPPEPDKEPLSVSALPPICIEFTLPEQYPLEAPPTNRVTCSWLTPTQMLKIWRHLVTLWEQGQGNTVLYEYTEFLRNDSIAFLGLEHELDVSFFVDRARTAAAAAAAGPPSPAAGSSPPRSLNRRASVEQLRARYRLTLPASASVHRLLETHQRQAEAAEFGRRRFPCKVCGEERAGSDCVRLTRCGHVYCRDCLTAYYTVLIRDGEVQNLRCPEDQCPEQATPKEVRDLVGDDLFERYDTILLRTSLSAMTDVVTCPRAHCQKPVVLDPGDSLGRCAHCDHTFCAICQNAYHGNNPCAVKSAERLELVRQYRMAGAGERADLERRYGRRQLQRLVEEVDSAAWMSDHSERCPRCRTPIEKIDGCNKMSCTKCGTLFCWLCNARLPRENPYTHFNVPGSKCFNQLFAGVVDGALLDEELGALAFDELGEEEDLPMGFFL</sequence>
<evidence type="ECO:0000256" key="7">
    <source>
        <dbReference type="ARBA" id="ARBA00022771"/>
    </source>
</evidence>
<evidence type="ECO:0000256" key="5">
    <source>
        <dbReference type="ARBA" id="ARBA00022723"/>
    </source>
</evidence>
<dbReference type="InterPro" id="IPR044066">
    <property type="entry name" value="TRIAD_supradom"/>
</dbReference>
<dbReference type="CDD" id="cd16628">
    <property type="entry name" value="RING-HC_RBR_RNF14"/>
    <property type="match status" value="1"/>
</dbReference>
<dbReference type="SUPFAM" id="SSF54495">
    <property type="entry name" value="UBC-like"/>
    <property type="match status" value="1"/>
</dbReference>
<dbReference type="Gene3D" id="3.30.40.10">
    <property type="entry name" value="Zinc/RING finger domain, C3HC4 (zinc finger)"/>
    <property type="match status" value="1"/>
</dbReference>
<dbReference type="InterPro" id="IPR016135">
    <property type="entry name" value="UBQ-conjugating_enzyme/RWD"/>
</dbReference>
<keyword evidence="16" id="KW-1185">Reference proteome</keyword>
<dbReference type="SMART" id="SM00591">
    <property type="entry name" value="RWD"/>
    <property type="match status" value="1"/>
</dbReference>
<evidence type="ECO:0000256" key="2">
    <source>
        <dbReference type="ARBA" id="ARBA00004906"/>
    </source>
</evidence>
<dbReference type="CDD" id="cd20354">
    <property type="entry name" value="Rcat_RBR_RNF14"/>
    <property type="match status" value="1"/>
</dbReference>
<evidence type="ECO:0000313" key="16">
    <source>
        <dbReference type="Proteomes" id="UP000440578"/>
    </source>
</evidence>
<dbReference type="CDD" id="cd20341">
    <property type="entry name" value="BRcat_RBR_RNF14"/>
    <property type="match status" value="1"/>
</dbReference>
<dbReference type="OrthoDB" id="69641at2759"/>
<dbReference type="Pfam" id="PF01485">
    <property type="entry name" value="IBR"/>
    <property type="match status" value="1"/>
</dbReference>
<dbReference type="Proteomes" id="UP000440578">
    <property type="component" value="Unassembled WGS sequence"/>
</dbReference>
<dbReference type="PROSITE" id="PS51873">
    <property type="entry name" value="TRIAD"/>
    <property type="match status" value="1"/>
</dbReference>
<feature type="domain" description="RING-type" evidence="14">
    <location>
        <begin position="220"/>
        <end position="461"/>
    </location>
</feature>
<keyword evidence="7 11" id="KW-0863">Zinc-finger</keyword>
<evidence type="ECO:0000259" key="12">
    <source>
        <dbReference type="PROSITE" id="PS50089"/>
    </source>
</evidence>
<evidence type="ECO:0000256" key="3">
    <source>
        <dbReference type="ARBA" id="ARBA00012251"/>
    </source>
</evidence>
<dbReference type="PROSITE" id="PS50089">
    <property type="entry name" value="ZF_RING_2"/>
    <property type="match status" value="1"/>
</dbReference>
<accession>A0A6A4WXC5</accession>
<dbReference type="InterPro" id="IPR031127">
    <property type="entry name" value="E3_UB_ligase_RBR"/>
</dbReference>
<dbReference type="InterPro" id="IPR017907">
    <property type="entry name" value="Znf_RING_CS"/>
</dbReference>
<dbReference type="Gene3D" id="2.20.25.20">
    <property type="match status" value="1"/>
</dbReference>
<dbReference type="Gene3D" id="3.10.110.10">
    <property type="entry name" value="Ubiquitin Conjugating Enzyme"/>
    <property type="match status" value="1"/>
</dbReference>
<name>A0A6A4WXC5_AMPAM</name>
<keyword evidence="8" id="KW-0833">Ubl conjugation pathway</keyword>
<feature type="domain" description="RWD" evidence="13">
    <location>
        <begin position="18"/>
        <end position="138"/>
    </location>
</feature>
<comment type="catalytic activity">
    <reaction evidence="1">
        <text>[E2 ubiquitin-conjugating enzyme]-S-ubiquitinyl-L-cysteine + [acceptor protein]-L-lysine = [E2 ubiquitin-conjugating enzyme]-L-cysteine + [acceptor protein]-N(6)-ubiquitinyl-L-lysine.</text>
        <dbReference type="EC" id="2.3.2.31"/>
    </reaction>
</comment>
<dbReference type="PROSITE" id="PS50908">
    <property type="entry name" value="RWD"/>
    <property type="match status" value="1"/>
</dbReference>
<dbReference type="InterPro" id="IPR002867">
    <property type="entry name" value="IBR_dom"/>
</dbReference>
<evidence type="ECO:0000256" key="9">
    <source>
        <dbReference type="ARBA" id="ARBA00022833"/>
    </source>
</evidence>
<dbReference type="Pfam" id="PF26200">
    <property type="entry name" value="Rcat_RNF216"/>
    <property type="match status" value="1"/>
</dbReference>
<comment type="similarity">
    <text evidence="10">Belongs to the RBR family. RNF14 subfamily.</text>
</comment>
<dbReference type="InterPro" id="IPR031128">
    <property type="entry name" value="RNF14_RING-HC_Zfn"/>
</dbReference>
<protein>
    <recommendedName>
        <fullName evidence="3">RBR-type E3 ubiquitin transferase</fullName>
        <ecNumber evidence="3">2.3.2.31</ecNumber>
    </recommendedName>
</protein>
<keyword evidence="9" id="KW-0862">Zinc</keyword>
<evidence type="ECO:0000256" key="1">
    <source>
        <dbReference type="ARBA" id="ARBA00001798"/>
    </source>
</evidence>
<dbReference type="InterPro" id="IPR013083">
    <property type="entry name" value="Znf_RING/FYVE/PHD"/>
</dbReference>
<dbReference type="EC" id="2.3.2.31" evidence="3"/>
<dbReference type="SMART" id="SM00184">
    <property type="entry name" value="RING"/>
    <property type="match status" value="1"/>
</dbReference>
<dbReference type="AlphaFoldDB" id="A0A6A4WXC5"/>
<organism evidence="15 16">
    <name type="scientific">Amphibalanus amphitrite</name>
    <name type="common">Striped barnacle</name>
    <name type="synonym">Balanus amphitrite</name>
    <dbReference type="NCBI Taxonomy" id="1232801"/>
    <lineage>
        <taxon>Eukaryota</taxon>
        <taxon>Metazoa</taxon>
        <taxon>Ecdysozoa</taxon>
        <taxon>Arthropoda</taxon>
        <taxon>Crustacea</taxon>
        <taxon>Multicrustacea</taxon>
        <taxon>Cirripedia</taxon>
        <taxon>Thoracica</taxon>
        <taxon>Thoracicalcarea</taxon>
        <taxon>Balanomorpha</taxon>
        <taxon>Balanoidea</taxon>
        <taxon>Balanidae</taxon>
        <taxon>Amphibalaninae</taxon>
        <taxon>Amphibalanus</taxon>
    </lineage>
</organism>
<dbReference type="GO" id="GO:0061630">
    <property type="term" value="F:ubiquitin protein ligase activity"/>
    <property type="evidence" value="ECO:0007669"/>
    <property type="project" value="UniProtKB-EC"/>
</dbReference>
<dbReference type="Pfam" id="PF05773">
    <property type="entry name" value="RWD"/>
    <property type="match status" value="1"/>
</dbReference>
<keyword evidence="6" id="KW-0677">Repeat</keyword>
<dbReference type="CDD" id="cd23820">
    <property type="entry name" value="RWD_RNF14"/>
    <property type="match status" value="1"/>
</dbReference>
<dbReference type="InterPro" id="IPR001841">
    <property type="entry name" value="Znf_RING"/>
</dbReference>
<dbReference type="Gene3D" id="1.20.120.1750">
    <property type="match status" value="1"/>
</dbReference>
<dbReference type="FunFam" id="3.30.40.10:FF:000137">
    <property type="entry name" value="RanBP-type and C3HC4-type zinc finger-containing protein 1"/>
    <property type="match status" value="1"/>
</dbReference>
<evidence type="ECO:0000256" key="4">
    <source>
        <dbReference type="ARBA" id="ARBA00022679"/>
    </source>
</evidence>
<evidence type="ECO:0000256" key="11">
    <source>
        <dbReference type="PROSITE-ProRule" id="PRU00175"/>
    </source>
</evidence>
<dbReference type="SMART" id="SM00647">
    <property type="entry name" value="IBR"/>
    <property type="match status" value="2"/>
</dbReference>
<gene>
    <name evidence="15" type="primary">RNF14_0</name>
    <name evidence="15" type="ORF">FJT64_017033</name>
</gene>
<proteinExistence type="inferred from homology"/>
<keyword evidence="5" id="KW-0479">Metal-binding</keyword>
<dbReference type="PROSITE" id="PS00518">
    <property type="entry name" value="ZF_RING_1"/>
    <property type="match status" value="1"/>
</dbReference>
<dbReference type="GO" id="GO:0016567">
    <property type="term" value="P:protein ubiquitination"/>
    <property type="evidence" value="ECO:0007669"/>
    <property type="project" value="InterPro"/>
</dbReference>
<dbReference type="SUPFAM" id="SSF57850">
    <property type="entry name" value="RING/U-box"/>
    <property type="match status" value="3"/>
</dbReference>
<evidence type="ECO:0000256" key="6">
    <source>
        <dbReference type="ARBA" id="ARBA00022737"/>
    </source>
</evidence>
<evidence type="ECO:0000256" key="8">
    <source>
        <dbReference type="ARBA" id="ARBA00022786"/>
    </source>
</evidence>
<comment type="pathway">
    <text evidence="2">Protein modification; protein ubiquitination.</text>
</comment>
<feature type="domain" description="RING-type" evidence="12">
    <location>
        <begin position="224"/>
        <end position="273"/>
    </location>
</feature>